<dbReference type="NCBIfam" id="NF038317">
    <property type="entry name" value="DISARM_DrmD"/>
    <property type="match status" value="1"/>
</dbReference>
<dbReference type="InterPro" id="IPR001650">
    <property type="entry name" value="Helicase_C-like"/>
</dbReference>
<keyword evidence="5" id="KW-0175">Coiled coil</keyword>
<dbReference type="InterPro" id="IPR038718">
    <property type="entry name" value="SNF2-like_sf"/>
</dbReference>
<dbReference type="InterPro" id="IPR014001">
    <property type="entry name" value="Helicase_ATP-bd"/>
</dbReference>
<organism evidence="9 10">
    <name type="scientific">Aporhodopirellula rubra</name>
    <dbReference type="NCBI Taxonomy" id="980271"/>
    <lineage>
        <taxon>Bacteria</taxon>
        <taxon>Pseudomonadati</taxon>
        <taxon>Planctomycetota</taxon>
        <taxon>Planctomycetia</taxon>
        <taxon>Pirellulales</taxon>
        <taxon>Pirellulaceae</taxon>
        <taxon>Aporhodopirellula</taxon>
    </lineage>
</organism>
<proteinExistence type="predicted"/>
<dbReference type="PANTHER" id="PTHR45766">
    <property type="entry name" value="DNA ANNEALING HELICASE AND ENDONUCLEASE ZRANB3 FAMILY MEMBER"/>
    <property type="match status" value="1"/>
</dbReference>
<evidence type="ECO:0000259" key="8">
    <source>
        <dbReference type="PROSITE" id="PS51194"/>
    </source>
</evidence>
<evidence type="ECO:0000256" key="1">
    <source>
        <dbReference type="ARBA" id="ARBA00022741"/>
    </source>
</evidence>
<dbReference type="AlphaFoldDB" id="A0A7W5H513"/>
<evidence type="ECO:0000256" key="2">
    <source>
        <dbReference type="ARBA" id="ARBA00022801"/>
    </source>
</evidence>
<comment type="caution">
    <text evidence="9">The sequence shown here is derived from an EMBL/GenBank/DDBJ whole genome shotgun (WGS) entry which is preliminary data.</text>
</comment>
<dbReference type="PROSITE" id="PS51194">
    <property type="entry name" value="HELICASE_CTER"/>
    <property type="match status" value="1"/>
</dbReference>
<dbReference type="CDD" id="cd18793">
    <property type="entry name" value="SF2_C_SNF"/>
    <property type="match status" value="1"/>
</dbReference>
<dbReference type="SMART" id="SM00487">
    <property type="entry name" value="DEXDc"/>
    <property type="match status" value="1"/>
</dbReference>
<sequence length="1087" mass="123540">MTTTIETLQPGQIARIRQRTYLVEQIVKPKRVADSTLVKLSCVDDDNQGAPLEVLWEKELDPQVLTSEAWETIAAKGFDESKLFAAYLNTLKWNCVTSTDPKLFQSPFRAGIRLDAYQLEPLRKALLLPRVNLFIADDVGLGKTIEAGLIARELLLRKKVREIFVSCPPSMLFQWKEELESRFGLTFEILDKEYMKRVRRERGFSVNPWSTHTRFLISHRLLIDEAYAGPLRDHLGTFRSGSLFILDEAHHAAPSSGQKYAIDSQITRSVRDLAPRFEHRLFLSATPHNGHSNSFSALLEILDPQRFCRGVPVSAKHRDETIVRRIKEDIRDIQGGFPKRRVVQVTIDGLSEDAPELKLSRLLNEYRQTREERLSSETKRKQAASGLLITGLQQRLLSSIEAFAKTLKVHRKTVKRQWEKMQAEAITEAEAPRHADLLSGSVDSDDERASLSEEEMSSEVASQVEAVSASTMGPTDDEGSRGLFVREQQLLEQMTDVAEQARGKTDARTEKLIEWIRDNMCPDLGKKGAQWNDTRVLIFTEYDDTKRYLVSRLESAIAGSDRADARINIFHGPTPPPKREEIKQAFNTDPKKHPVRILIATDAAREGLNLQAHCSNLFHFDVPWNPSRMEQRNGRIDRKLQAKDEVFCHYFVYKQRPEDRILQVLVRKTETIRKELGSLSQVIDAKLTKSMSLGIRHGSIDDMEAEIDATDIAENQRAAIEDELEASRMRQTELREQIDRLRTLLEKSRKSIGLSDEHFQSAISCSLALLGTETLDETKDDNGATCFTFPAIDERSGADPTWAETMDTLRVPRKRDQKLWEWRRSSPIRPVIFEDPGVVGDDLVHLHLEQRVVQRLLGRFTAQGFVHHDLSRACFAQATDSIPRVVLLGRLALYGEGAARLHEELIPVTARWSDPAIRKGPLSPYAKDAEAKTMGLLDDSLLGAGGIKLTPEVVEQLQQSAAGDIHELLPHLETRGEEYAADAERKLAARGTAEAKAMREILETQRKHISDTIKRISKLDPNQMRFDFGEIDDELLQLDANKRYWAKRLEELRDELKTEPDRIARIYDVQAKRIEPVGLVYLWPVTG</sequence>
<keyword evidence="4" id="KW-0067">ATP-binding</keyword>
<dbReference type="SUPFAM" id="SSF52540">
    <property type="entry name" value="P-loop containing nucleoside triphosphate hydrolases"/>
    <property type="match status" value="2"/>
</dbReference>
<dbReference type="Gene3D" id="3.40.50.300">
    <property type="entry name" value="P-loop containing nucleotide triphosphate hydrolases"/>
    <property type="match status" value="1"/>
</dbReference>
<keyword evidence="2" id="KW-0378">Hydrolase</keyword>
<name>A0A7W5H513_9BACT</name>
<feature type="coiled-coil region" evidence="5">
    <location>
        <begin position="717"/>
        <end position="751"/>
    </location>
</feature>
<gene>
    <name evidence="9" type="ORF">FHS27_001280</name>
</gene>
<feature type="compositionally biased region" description="Low complexity" evidence="6">
    <location>
        <begin position="458"/>
        <end position="470"/>
    </location>
</feature>
<protein>
    <submittedName>
        <fullName evidence="9">Superfamily II DNA or RNA helicase</fullName>
    </submittedName>
</protein>
<evidence type="ECO:0000256" key="5">
    <source>
        <dbReference type="SAM" id="Coils"/>
    </source>
</evidence>
<dbReference type="SMART" id="SM00490">
    <property type="entry name" value="HELICc"/>
    <property type="match status" value="1"/>
</dbReference>
<keyword evidence="3 9" id="KW-0347">Helicase</keyword>
<evidence type="ECO:0000256" key="3">
    <source>
        <dbReference type="ARBA" id="ARBA00022806"/>
    </source>
</evidence>
<evidence type="ECO:0000313" key="10">
    <source>
        <dbReference type="Proteomes" id="UP000536179"/>
    </source>
</evidence>
<dbReference type="Proteomes" id="UP000536179">
    <property type="component" value="Unassembled WGS sequence"/>
</dbReference>
<dbReference type="CDD" id="cd18011">
    <property type="entry name" value="DEXDc_RapA"/>
    <property type="match status" value="1"/>
</dbReference>
<dbReference type="GO" id="GO:0005524">
    <property type="term" value="F:ATP binding"/>
    <property type="evidence" value="ECO:0007669"/>
    <property type="project" value="UniProtKB-KW"/>
</dbReference>
<feature type="region of interest" description="Disordered" evidence="6">
    <location>
        <begin position="426"/>
        <end position="481"/>
    </location>
</feature>
<evidence type="ECO:0000313" key="9">
    <source>
        <dbReference type="EMBL" id="MBB3205480.1"/>
    </source>
</evidence>
<dbReference type="InterPro" id="IPR049730">
    <property type="entry name" value="SNF2/RAD54-like_C"/>
</dbReference>
<reference evidence="9 10" key="1">
    <citation type="submission" date="2020-08" db="EMBL/GenBank/DDBJ databases">
        <title>Genomic Encyclopedia of Type Strains, Phase III (KMG-III): the genomes of soil and plant-associated and newly described type strains.</title>
        <authorList>
            <person name="Whitman W."/>
        </authorList>
    </citation>
    <scope>NUCLEOTIDE SEQUENCE [LARGE SCALE GENOMIC DNA]</scope>
    <source>
        <strain evidence="9 10">CECT 8075</strain>
    </source>
</reference>
<dbReference type="GO" id="GO:0016787">
    <property type="term" value="F:hydrolase activity"/>
    <property type="evidence" value="ECO:0007669"/>
    <property type="project" value="UniProtKB-KW"/>
</dbReference>
<evidence type="ECO:0000256" key="4">
    <source>
        <dbReference type="ARBA" id="ARBA00022840"/>
    </source>
</evidence>
<keyword evidence="1" id="KW-0547">Nucleotide-binding</keyword>
<dbReference type="RefSeq" id="WP_184303078.1">
    <property type="nucleotide sequence ID" value="NZ_JACHXU010000003.1"/>
</dbReference>
<keyword evidence="10" id="KW-1185">Reference proteome</keyword>
<evidence type="ECO:0000259" key="7">
    <source>
        <dbReference type="PROSITE" id="PS51192"/>
    </source>
</evidence>
<accession>A0A7W5H513</accession>
<dbReference type="InterPro" id="IPR027417">
    <property type="entry name" value="P-loop_NTPase"/>
</dbReference>
<dbReference type="InterPro" id="IPR057342">
    <property type="entry name" value="DEXDc_RapA"/>
</dbReference>
<feature type="domain" description="Helicase ATP-binding" evidence="7">
    <location>
        <begin position="124"/>
        <end position="305"/>
    </location>
</feature>
<dbReference type="EMBL" id="JACHXU010000003">
    <property type="protein sequence ID" value="MBB3205480.1"/>
    <property type="molecule type" value="Genomic_DNA"/>
</dbReference>
<dbReference type="GO" id="GO:0004386">
    <property type="term" value="F:helicase activity"/>
    <property type="evidence" value="ECO:0007669"/>
    <property type="project" value="UniProtKB-KW"/>
</dbReference>
<dbReference type="InterPro" id="IPR000330">
    <property type="entry name" value="SNF2_N"/>
</dbReference>
<dbReference type="PANTHER" id="PTHR45766:SF6">
    <property type="entry name" value="SWI_SNF-RELATED MATRIX-ASSOCIATED ACTIN-DEPENDENT REGULATOR OF CHROMATIN SUBFAMILY A-LIKE PROTEIN 1"/>
    <property type="match status" value="1"/>
</dbReference>
<dbReference type="Pfam" id="PF00176">
    <property type="entry name" value="SNF2-rel_dom"/>
    <property type="match status" value="1"/>
</dbReference>
<dbReference type="Gene3D" id="3.40.50.10810">
    <property type="entry name" value="Tandem AAA-ATPase domain"/>
    <property type="match status" value="1"/>
</dbReference>
<feature type="domain" description="Helicase C-terminal" evidence="8">
    <location>
        <begin position="523"/>
        <end position="691"/>
    </location>
</feature>
<evidence type="ECO:0000256" key="6">
    <source>
        <dbReference type="SAM" id="MobiDB-lite"/>
    </source>
</evidence>
<dbReference type="PROSITE" id="PS51192">
    <property type="entry name" value="HELICASE_ATP_BIND_1"/>
    <property type="match status" value="1"/>
</dbReference>
<dbReference type="Pfam" id="PF00271">
    <property type="entry name" value="Helicase_C"/>
    <property type="match status" value="1"/>
</dbReference>